<keyword evidence="4" id="KW-1185">Reference proteome</keyword>
<organism evidence="3 4">
    <name type="scientific">Cuscuta australis</name>
    <dbReference type="NCBI Taxonomy" id="267555"/>
    <lineage>
        <taxon>Eukaryota</taxon>
        <taxon>Viridiplantae</taxon>
        <taxon>Streptophyta</taxon>
        <taxon>Embryophyta</taxon>
        <taxon>Tracheophyta</taxon>
        <taxon>Spermatophyta</taxon>
        <taxon>Magnoliopsida</taxon>
        <taxon>eudicotyledons</taxon>
        <taxon>Gunneridae</taxon>
        <taxon>Pentapetalae</taxon>
        <taxon>asterids</taxon>
        <taxon>lamiids</taxon>
        <taxon>Solanales</taxon>
        <taxon>Convolvulaceae</taxon>
        <taxon>Cuscuteae</taxon>
        <taxon>Cuscuta</taxon>
        <taxon>Cuscuta subgen. Grammica</taxon>
        <taxon>Cuscuta sect. Cleistogrammica</taxon>
    </lineage>
</organism>
<feature type="region of interest" description="Disordered" evidence="2">
    <location>
        <begin position="178"/>
        <end position="200"/>
    </location>
</feature>
<accession>A0A328DAQ0</accession>
<feature type="region of interest" description="Disordered" evidence="2">
    <location>
        <begin position="25"/>
        <end position="112"/>
    </location>
</feature>
<evidence type="ECO:0000256" key="2">
    <source>
        <dbReference type="SAM" id="MobiDB-lite"/>
    </source>
</evidence>
<reference evidence="3 4" key="1">
    <citation type="submission" date="2018-06" db="EMBL/GenBank/DDBJ databases">
        <title>The Genome of Cuscuta australis (Dodder) Provides Insight into the Evolution of Plant Parasitism.</title>
        <authorList>
            <person name="Liu H."/>
        </authorList>
    </citation>
    <scope>NUCLEOTIDE SEQUENCE [LARGE SCALE GENOMIC DNA]</scope>
    <source>
        <strain evidence="4">cv. Yunnan</strain>
        <tissue evidence="3">Vines</tissue>
    </source>
</reference>
<evidence type="ECO:0000256" key="1">
    <source>
        <dbReference type="SAM" id="Coils"/>
    </source>
</evidence>
<dbReference type="AlphaFoldDB" id="A0A328DAQ0"/>
<protein>
    <recommendedName>
        <fullName evidence="5">BZIP domain-containing protein</fullName>
    </recommendedName>
</protein>
<feature type="compositionally biased region" description="Low complexity" evidence="2">
    <location>
        <begin position="50"/>
        <end position="63"/>
    </location>
</feature>
<dbReference type="PANTHER" id="PTHR35099">
    <property type="entry name" value="OS02G0182700 PROTEIN"/>
    <property type="match status" value="1"/>
</dbReference>
<evidence type="ECO:0000313" key="3">
    <source>
        <dbReference type="EMBL" id="RAL41391.1"/>
    </source>
</evidence>
<name>A0A328DAQ0_9ASTE</name>
<gene>
    <name evidence="3" type="ORF">DM860_010185</name>
</gene>
<feature type="compositionally biased region" description="Low complexity" evidence="2">
    <location>
        <begin position="25"/>
        <end position="34"/>
    </location>
</feature>
<dbReference type="EMBL" id="NQVE01000188">
    <property type="protein sequence ID" value="RAL41391.1"/>
    <property type="molecule type" value="Genomic_DNA"/>
</dbReference>
<proteinExistence type="predicted"/>
<sequence>MTGGGEDWVGAAMADDSMVVELLLGLSRRNGNRSPILPLKWRARQRRSKPAASKNAAARASPNTPLSWSGGTTGSAGGCDGPLEESSSRPPPSAPELDRIARSNKVNETSEKTAIRRCSRRKRTLAELKNDEAMLLKERKQLKKELAKLRVNFETLRAINENMKRIKMDLVQIQQKPEARHEDKVALPDLNLPFEEDPTL</sequence>
<feature type="coiled-coil region" evidence="1">
    <location>
        <begin position="125"/>
        <end position="176"/>
    </location>
</feature>
<evidence type="ECO:0000313" key="4">
    <source>
        <dbReference type="Proteomes" id="UP000249390"/>
    </source>
</evidence>
<keyword evidence="1" id="KW-0175">Coiled coil</keyword>
<dbReference type="Proteomes" id="UP000249390">
    <property type="component" value="Unassembled WGS sequence"/>
</dbReference>
<dbReference type="PANTHER" id="PTHR35099:SF2">
    <property type="entry name" value="OS02G0182700 PROTEIN"/>
    <property type="match status" value="1"/>
</dbReference>
<feature type="compositionally biased region" description="Gly residues" evidence="2">
    <location>
        <begin position="71"/>
        <end position="80"/>
    </location>
</feature>
<evidence type="ECO:0008006" key="5">
    <source>
        <dbReference type="Google" id="ProtNLM"/>
    </source>
</evidence>
<comment type="caution">
    <text evidence="3">The sequence shown here is derived from an EMBL/GenBank/DDBJ whole genome shotgun (WGS) entry which is preliminary data.</text>
</comment>